<keyword evidence="7" id="KW-1185">Reference proteome</keyword>
<evidence type="ECO:0000313" key="7">
    <source>
        <dbReference type="Proteomes" id="UP001154114"/>
    </source>
</evidence>
<feature type="transmembrane region" description="Helical" evidence="5">
    <location>
        <begin position="84"/>
        <end position="102"/>
    </location>
</feature>
<organism evidence="6 7">
    <name type="scientific">Chrysodeixis includens</name>
    <name type="common">Soybean looper</name>
    <name type="synonym">Pseudoplusia includens</name>
    <dbReference type="NCBI Taxonomy" id="689277"/>
    <lineage>
        <taxon>Eukaryota</taxon>
        <taxon>Metazoa</taxon>
        <taxon>Ecdysozoa</taxon>
        <taxon>Arthropoda</taxon>
        <taxon>Hexapoda</taxon>
        <taxon>Insecta</taxon>
        <taxon>Pterygota</taxon>
        <taxon>Neoptera</taxon>
        <taxon>Endopterygota</taxon>
        <taxon>Lepidoptera</taxon>
        <taxon>Glossata</taxon>
        <taxon>Ditrysia</taxon>
        <taxon>Noctuoidea</taxon>
        <taxon>Noctuidae</taxon>
        <taxon>Plusiinae</taxon>
        <taxon>Chrysodeixis</taxon>
    </lineage>
</organism>
<evidence type="ECO:0000256" key="2">
    <source>
        <dbReference type="ARBA" id="ARBA00022692"/>
    </source>
</evidence>
<proteinExistence type="predicted"/>
<dbReference type="SUPFAM" id="SSF103473">
    <property type="entry name" value="MFS general substrate transporter"/>
    <property type="match status" value="1"/>
</dbReference>
<sequence length="291" mass="32724">MGDIQAKDDEDNERIFASEVWYLFIARAFDGVGNCMIITAVPTYVSEIASKECRGALGSVTQITSAIGMLVIYGIGPFMSYYDLNYMILTITVVITIPIWFIPETPYFLYSKGRIDETIKVLTYLRGSEALAYEELIEYSIRPKMSKREIFKNKTTLKTLGKVFFLGSFMELNGFNAVMFYMQTVLQSTQTSVKEEIASVVNGIGSLFWTLVAELFDGPARAIGMSSSITVAFVFVFLTTKYFVNITKLIGTPTTYWVFSANCLITVVFIIFFIPETKGKSFAEIQSDLEK</sequence>
<evidence type="ECO:0000256" key="4">
    <source>
        <dbReference type="ARBA" id="ARBA00023136"/>
    </source>
</evidence>
<dbReference type="Proteomes" id="UP001154114">
    <property type="component" value="Chromosome 24"/>
</dbReference>
<dbReference type="GO" id="GO:0016020">
    <property type="term" value="C:membrane"/>
    <property type="evidence" value="ECO:0007669"/>
    <property type="project" value="UniProtKB-SubCell"/>
</dbReference>
<keyword evidence="2 5" id="KW-0812">Transmembrane</keyword>
<evidence type="ECO:0000313" key="6">
    <source>
        <dbReference type="EMBL" id="CAD0205449.1"/>
    </source>
</evidence>
<feature type="transmembrane region" description="Helical" evidence="5">
    <location>
        <begin position="163"/>
        <end position="182"/>
    </location>
</feature>
<feature type="transmembrane region" description="Helical" evidence="5">
    <location>
        <begin position="20"/>
        <end position="45"/>
    </location>
</feature>
<evidence type="ECO:0000256" key="3">
    <source>
        <dbReference type="ARBA" id="ARBA00022989"/>
    </source>
</evidence>
<feature type="transmembrane region" description="Helical" evidence="5">
    <location>
        <begin position="223"/>
        <end position="244"/>
    </location>
</feature>
<dbReference type="Gene3D" id="1.20.1250.20">
    <property type="entry name" value="MFS general substrate transporter like domains"/>
    <property type="match status" value="2"/>
</dbReference>
<feature type="transmembrane region" description="Helical" evidence="5">
    <location>
        <begin position="256"/>
        <end position="274"/>
    </location>
</feature>
<evidence type="ECO:0000256" key="1">
    <source>
        <dbReference type="ARBA" id="ARBA00004370"/>
    </source>
</evidence>
<name>A0A9N8L058_CHRIL</name>
<dbReference type="GO" id="GO:0022857">
    <property type="term" value="F:transmembrane transporter activity"/>
    <property type="evidence" value="ECO:0007669"/>
    <property type="project" value="InterPro"/>
</dbReference>
<accession>A0A9N8L058</accession>
<keyword evidence="3 5" id="KW-1133">Transmembrane helix</keyword>
<protein>
    <submittedName>
        <fullName evidence="6">Uncharacterized protein</fullName>
    </submittedName>
</protein>
<dbReference type="InterPro" id="IPR050549">
    <property type="entry name" value="MFS_Trehalose_Transporter"/>
</dbReference>
<feature type="transmembrane region" description="Helical" evidence="5">
    <location>
        <begin position="57"/>
        <end position="78"/>
    </location>
</feature>
<dbReference type="InterPro" id="IPR036259">
    <property type="entry name" value="MFS_trans_sf"/>
</dbReference>
<dbReference type="AlphaFoldDB" id="A0A9N8L058"/>
<comment type="subcellular location">
    <subcellularLocation>
        <location evidence="1">Membrane</location>
    </subcellularLocation>
</comment>
<dbReference type="InterPro" id="IPR005828">
    <property type="entry name" value="MFS_sugar_transport-like"/>
</dbReference>
<gene>
    <name evidence="6" type="ORF">CINC_LOCUS7749</name>
</gene>
<evidence type="ECO:0000256" key="5">
    <source>
        <dbReference type="SAM" id="Phobius"/>
    </source>
</evidence>
<dbReference type="OrthoDB" id="8120565at2759"/>
<reference evidence="6" key="1">
    <citation type="submission" date="2021-12" db="EMBL/GenBank/DDBJ databases">
        <authorList>
            <person name="King R."/>
        </authorList>
    </citation>
    <scope>NUCLEOTIDE SEQUENCE</scope>
</reference>
<dbReference type="PANTHER" id="PTHR48021:SF47">
    <property type="entry name" value="GH17672P"/>
    <property type="match status" value="1"/>
</dbReference>
<dbReference type="EMBL" id="LR824027">
    <property type="protein sequence ID" value="CAD0205449.1"/>
    <property type="molecule type" value="Genomic_DNA"/>
</dbReference>
<keyword evidence="4 5" id="KW-0472">Membrane</keyword>
<dbReference type="Pfam" id="PF00083">
    <property type="entry name" value="Sugar_tr"/>
    <property type="match status" value="2"/>
</dbReference>
<dbReference type="PANTHER" id="PTHR48021">
    <property type="match status" value="1"/>
</dbReference>